<dbReference type="EMBL" id="CAFBNC010000123">
    <property type="protein sequence ID" value="CAB4950676.1"/>
    <property type="molecule type" value="Genomic_DNA"/>
</dbReference>
<feature type="transmembrane region" description="Helical" evidence="2">
    <location>
        <begin position="29"/>
        <end position="49"/>
    </location>
</feature>
<sequence>MSDPQVPEFRQQQTPTSDGPSTDPERPKWMMTLAILLLVALPVVGQILVQNPDLKTAFYRFSWTMYSR</sequence>
<feature type="region of interest" description="Disordered" evidence="1">
    <location>
        <begin position="1"/>
        <end position="26"/>
    </location>
</feature>
<keyword evidence="2" id="KW-1133">Transmembrane helix</keyword>
<dbReference type="AlphaFoldDB" id="A0A6J7K4R9"/>
<keyword evidence="2" id="KW-0472">Membrane</keyword>
<evidence type="ECO:0000256" key="1">
    <source>
        <dbReference type="SAM" id="MobiDB-lite"/>
    </source>
</evidence>
<name>A0A6J7K4R9_9ZZZZ</name>
<organism evidence="3">
    <name type="scientific">freshwater metagenome</name>
    <dbReference type="NCBI Taxonomy" id="449393"/>
    <lineage>
        <taxon>unclassified sequences</taxon>
        <taxon>metagenomes</taxon>
        <taxon>ecological metagenomes</taxon>
    </lineage>
</organism>
<evidence type="ECO:0000256" key="2">
    <source>
        <dbReference type="SAM" id="Phobius"/>
    </source>
</evidence>
<proteinExistence type="predicted"/>
<accession>A0A6J7K4R9</accession>
<reference evidence="3" key="1">
    <citation type="submission" date="2020-05" db="EMBL/GenBank/DDBJ databases">
        <authorList>
            <person name="Chiriac C."/>
            <person name="Salcher M."/>
            <person name="Ghai R."/>
            <person name="Kavagutti S V."/>
        </authorList>
    </citation>
    <scope>NUCLEOTIDE SEQUENCE</scope>
</reference>
<evidence type="ECO:0000313" key="3">
    <source>
        <dbReference type="EMBL" id="CAB4950676.1"/>
    </source>
</evidence>
<feature type="compositionally biased region" description="Polar residues" evidence="1">
    <location>
        <begin position="10"/>
        <end position="20"/>
    </location>
</feature>
<gene>
    <name evidence="3" type="ORF">UFOPK3733_01855</name>
</gene>
<protein>
    <submittedName>
        <fullName evidence="3">Unannotated protein</fullName>
    </submittedName>
</protein>
<keyword evidence="2" id="KW-0812">Transmembrane</keyword>